<dbReference type="InterPro" id="IPR005720">
    <property type="entry name" value="Dihydroorotate_DH_cat"/>
</dbReference>
<keyword evidence="9" id="KW-0472">Membrane</keyword>
<dbReference type="NCBIfam" id="NF003645">
    <property type="entry name" value="PRK05286.1-2"/>
    <property type="match status" value="1"/>
</dbReference>
<dbReference type="AlphaFoldDB" id="A0A067NFT2"/>
<dbReference type="NCBIfam" id="TIGR01036">
    <property type="entry name" value="pyrD_sub2"/>
    <property type="match status" value="1"/>
</dbReference>
<comment type="similarity">
    <text evidence="3 11">Belongs to the dihydroorotate dehydrogenase family. Type 2 subfamily.</text>
</comment>
<feature type="compositionally biased region" description="Pro residues" evidence="12">
    <location>
        <begin position="38"/>
        <end position="47"/>
    </location>
</feature>
<evidence type="ECO:0000313" key="14">
    <source>
        <dbReference type="EMBL" id="KDQ26714.1"/>
    </source>
</evidence>
<evidence type="ECO:0000256" key="12">
    <source>
        <dbReference type="SAM" id="MobiDB-lite"/>
    </source>
</evidence>
<evidence type="ECO:0000256" key="4">
    <source>
        <dbReference type="ARBA" id="ARBA00012791"/>
    </source>
</evidence>
<comment type="cofactor">
    <cofactor evidence="11">
        <name>FMN</name>
        <dbReference type="ChEBI" id="CHEBI:58210"/>
    </cofactor>
    <text evidence="11">Binds 1 FMN per subunit.</text>
</comment>
<dbReference type="PROSITE" id="PS00911">
    <property type="entry name" value="DHODEHASE_1"/>
    <property type="match status" value="1"/>
</dbReference>
<dbReference type="HOGENOM" id="CLU_013640_4_3_1"/>
<gene>
    <name evidence="14" type="ORF">PLEOSDRAFT_1066023</name>
</gene>
<feature type="region of interest" description="Disordered" evidence="12">
    <location>
        <begin position="475"/>
        <end position="495"/>
    </location>
</feature>
<dbReference type="PANTHER" id="PTHR48109">
    <property type="entry name" value="DIHYDROOROTATE DEHYDROGENASE (QUINONE), MITOCHONDRIAL-RELATED"/>
    <property type="match status" value="1"/>
</dbReference>
<dbReference type="EMBL" id="KL198009">
    <property type="protein sequence ID" value="KDQ26714.1"/>
    <property type="molecule type" value="Genomic_DNA"/>
</dbReference>
<keyword evidence="11" id="KW-0999">Mitochondrion inner membrane</keyword>
<evidence type="ECO:0000256" key="3">
    <source>
        <dbReference type="ARBA" id="ARBA00005359"/>
    </source>
</evidence>
<dbReference type="InterPro" id="IPR013785">
    <property type="entry name" value="Aldolase_TIM"/>
</dbReference>
<accession>A0A067NFT2</accession>
<dbReference type="VEuPathDB" id="FungiDB:PLEOSDRAFT_1066023"/>
<dbReference type="FunCoup" id="A0A067NFT2">
    <property type="interactions" value="402"/>
</dbReference>
<dbReference type="SUPFAM" id="SSF51395">
    <property type="entry name" value="FMN-linked oxidoreductases"/>
    <property type="match status" value="1"/>
</dbReference>
<sequence length="534" mass="57169">MGQAHTNPIARAHAPPLAQPRTRTRTRIIPPDRRQPCHPEPPPPPPALAALPPIHSLPRRYASTPAPNSSSSNPIRTGLYASALVVSTGLFVVYYLDSRSAIHRYFFTPLLRYAFDAETGHKLAVKVLRSGLGPRDVVADDDRLKFQLWGKEISNPVGLAAGFDKDGEAIDGLLGLGFSWVEIGSVTPKPQPGNPRPRVFHLSEDSALINRYGFPSQGHASVLSRLRARIPAFLAPEIETSASLKSGAVLAVNLGKNKDSPVDSVDDFVAGVRTFGPYSDALVVNVSSPNTPGLRGLQDRQSLEQLLSRVTKARDEVATANIVSQRPRILLKIAPDLDELQLTEMAEVIRNSDIDGVIVSNTTIKRPSHLHSANALETGGLSGAPLKPLTLAALKTLRANLPATIPIIGCGGISTGSDALEYAKAGASLVQVYTGFGYDGVGSCRRIKDQLVEELAKEGQTWEQVVQQAVQTLSYKPPPPPVASDSTESKSASVGQLVAEAEELKKLLDQLGEKFGAQTKSEENIGQVEVPVSV</sequence>
<dbReference type="GO" id="GO:0044205">
    <property type="term" value="P:'de novo' UMP biosynthetic process"/>
    <property type="evidence" value="ECO:0007669"/>
    <property type="project" value="UniProtKB-UniPathway"/>
</dbReference>
<dbReference type="Proteomes" id="UP000027073">
    <property type="component" value="Unassembled WGS sequence"/>
</dbReference>
<proteinExistence type="inferred from homology"/>
<evidence type="ECO:0000256" key="7">
    <source>
        <dbReference type="ARBA" id="ARBA00022643"/>
    </source>
</evidence>
<dbReference type="PROSITE" id="PS00912">
    <property type="entry name" value="DHODEHASE_2"/>
    <property type="match status" value="1"/>
</dbReference>
<protein>
    <recommendedName>
        <fullName evidence="5 11">Dihydroorotate dehydrogenase (quinone), mitochondrial</fullName>
        <shortName evidence="11">DHOdehase</shortName>
        <ecNumber evidence="4 11">1.3.5.2</ecNumber>
    </recommendedName>
</protein>
<comment type="catalytic activity">
    <reaction evidence="10 11">
        <text>(S)-dihydroorotate + a quinone = orotate + a quinol</text>
        <dbReference type="Rhea" id="RHEA:30187"/>
        <dbReference type="ChEBI" id="CHEBI:24646"/>
        <dbReference type="ChEBI" id="CHEBI:30839"/>
        <dbReference type="ChEBI" id="CHEBI:30864"/>
        <dbReference type="ChEBI" id="CHEBI:132124"/>
        <dbReference type="EC" id="1.3.5.2"/>
    </reaction>
</comment>
<evidence type="ECO:0000256" key="10">
    <source>
        <dbReference type="ARBA" id="ARBA00048639"/>
    </source>
</evidence>
<dbReference type="GO" id="GO:0005743">
    <property type="term" value="C:mitochondrial inner membrane"/>
    <property type="evidence" value="ECO:0007669"/>
    <property type="project" value="UniProtKB-SubCell"/>
</dbReference>
<evidence type="ECO:0000256" key="1">
    <source>
        <dbReference type="ARBA" id="ARBA00004370"/>
    </source>
</evidence>
<organism evidence="14 15">
    <name type="scientific">Pleurotus ostreatus (strain PC15)</name>
    <name type="common">Oyster mushroom</name>
    <dbReference type="NCBI Taxonomy" id="1137138"/>
    <lineage>
        <taxon>Eukaryota</taxon>
        <taxon>Fungi</taxon>
        <taxon>Dikarya</taxon>
        <taxon>Basidiomycota</taxon>
        <taxon>Agaricomycotina</taxon>
        <taxon>Agaricomycetes</taxon>
        <taxon>Agaricomycetidae</taxon>
        <taxon>Agaricales</taxon>
        <taxon>Pleurotineae</taxon>
        <taxon>Pleurotaceae</taxon>
        <taxon>Pleurotus</taxon>
    </lineage>
</organism>
<dbReference type="OrthoDB" id="14784at2759"/>
<dbReference type="EC" id="1.3.5.2" evidence="4 11"/>
<keyword evidence="11" id="KW-0496">Mitochondrion</keyword>
<evidence type="ECO:0000256" key="5">
    <source>
        <dbReference type="ARBA" id="ARBA00017599"/>
    </source>
</evidence>
<keyword evidence="7 11" id="KW-0288">FMN</keyword>
<evidence type="ECO:0000259" key="13">
    <source>
        <dbReference type="Pfam" id="PF01180"/>
    </source>
</evidence>
<name>A0A067NFT2_PLEO1</name>
<comment type="pathway">
    <text evidence="2 11">Pyrimidine metabolism; UMP biosynthesis via de novo pathway; orotate from (S)-dihydroorotate (quinone route): step 1/1.</text>
</comment>
<evidence type="ECO:0000256" key="2">
    <source>
        <dbReference type="ARBA" id="ARBA00005161"/>
    </source>
</evidence>
<dbReference type="CDD" id="cd04738">
    <property type="entry name" value="DHOD_2_like"/>
    <property type="match status" value="1"/>
</dbReference>
<feature type="domain" description="Dihydroorotate dehydrogenase catalytic" evidence="13">
    <location>
        <begin position="144"/>
        <end position="455"/>
    </location>
</feature>
<dbReference type="InterPro" id="IPR050074">
    <property type="entry name" value="DHO_dehydrogenase"/>
</dbReference>
<dbReference type="InParanoid" id="A0A067NFT2"/>
<keyword evidence="8 11" id="KW-0560">Oxidoreductase</keyword>
<dbReference type="UniPathway" id="UPA00070">
    <property type="reaction ID" value="UER00946"/>
</dbReference>
<dbReference type="InterPro" id="IPR005719">
    <property type="entry name" value="Dihydroorotate_DH_2"/>
</dbReference>
<keyword evidence="6 11" id="KW-0285">Flavoprotein</keyword>
<dbReference type="InterPro" id="IPR001295">
    <property type="entry name" value="Dihydroorotate_DH_CS"/>
</dbReference>
<evidence type="ECO:0000256" key="9">
    <source>
        <dbReference type="ARBA" id="ARBA00023136"/>
    </source>
</evidence>
<dbReference type="PANTHER" id="PTHR48109:SF4">
    <property type="entry name" value="DIHYDROOROTATE DEHYDROGENASE (QUINONE), MITOCHONDRIAL"/>
    <property type="match status" value="1"/>
</dbReference>
<evidence type="ECO:0000313" key="15">
    <source>
        <dbReference type="Proteomes" id="UP000027073"/>
    </source>
</evidence>
<evidence type="ECO:0000256" key="6">
    <source>
        <dbReference type="ARBA" id="ARBA00022630"/>
    </source>
</evidence>
<feature type="compositionally biased region" description="Polar residues" evidence="12">
    <location>
        <begin position="484"/>
        <end position="494"/>
    </location>
</feature>
<dbReference type="GO" id="GO:0006207">
    <property type="term" value="P:'de novo' pyrimidine nucleobase biosynthetic process"/>
    <property type="evidence" value="ECO:0007669"/>
    <property type="project" value="InterPro"/>
</dbReference>
<reference evidence="15" key="1">
    <citation type="journal article" date="2014" name="Proc. Natl. Acad. Sci. U.S.A.">
        <title>Extensive sampling of basidiomycete genomes demonstrates inadequacy of the white-rot/brown-rot paradigm for wood decay fungi.</title>
        <authorList>
            <person name="Riley R."/>
            <person name="Salamov A.A."/>
            <person name="Brown D.W."/>
            <person name="Nagy L.G."/>
            <person name="Floudas D."/>
            <person name="Held B.W."/>
            <person name="Levasseur A."/>
            <person name="Lombard V."/>
            <person name="Morin E."/>
            <person name="Otillar R."/>
            <person name="Lindquist E.A."/>
            <person name="Sun H."/>
            <person name="LaButti K.M."/>
            <person name="Schmutz J."/>
            <person name="Jabbour D."/>
            <person name="Luo H."/>
            <person name="Baker S.E."/>
            <person name="Pisabarro A.G."/>
            <person name="Walton J.D."/>
            <person name="Blanchette R.A."/>
            <person name="Henrissat B."/>
            <person name="Martin F."/>
            <person name="Cullen D."/>
            <person name="Hibbett D.S."/>
            <person name="Grigoriev I.V."/>
        </authorList>
    </citation>
    <scope>NUCLEOTIDE SEQUENCE [LARGE SCALE GENOMIC DNA]</scope>
    <source>
        <strain evidence="15">PC15</strain>
    </source>
</reference>
<dbReference type="NCBIfam" id="NF003652">
    <property type="entry name" value="PRK05286.2-5"/>
    <property type="match status" value="1"/>
</dbReference>
<dbReference type="Gene3D" id="3.20.20.70">
    <property type="entry name" value="Aldolase class I"/>
    <property type="match status" value="1"/>
</dbReference>
<dbReference type="GO" id="GO:0106430">
    <property type="term" value="F:dihydroorotate dehydrogenase (quinone) activity"/>
    <property type="evidence" value="ECO:0007669"/>
    <property type="project" value="UniProtKB-EC"/>
</dbReference>
<dbReference type="Pfam" id="PF01180">
    <property type="entry name" value="DHO_dh"/>
    <property type="match status" value="1"/>
</dbReference>
<comment type="subcellular location">
    <subcellularLocation>
        <location evidence="1">Membrane</location>
    </subcellularLocation>
    <subcellularLocation>
        <location evidence="11">Mitochondrion inner membrane</location>
        <topology evidence="11">Single-pass membrane protein</topology>
    </subcellularLocation>
</comment>
<evidence type="ECO:0000256" key="11">
    <source>
        <dbReference type="RuleBase" id="RU361255"/>
    </source>
</evidence>
<dbReference type="STRING" id="1137138.A0A067NFT2"/>
<feature type="region of interest" description="Disordered" evidence="12">
    <location>
        <begin position="1"/>
        <end position="52"/>
    </location>
</feature>
<evidence type="ECO:0000256" key="8">
    <source>
        <dbReference type="ARBA" id="ARBA00023002"/>
    </source>
</evidence>